<dbReference type="PANTHER" id="PTHR30519">
    <property type="entry name" value="5-METHYLTETRAHYDROPTEROYLTRIGLUTAMATE--HOMOCYSTEINE METHYLTRANSFERASE"/>
    <property type="match status" value="1"/>
</dbReference>
<evidence type="ECO:0000256" key="2">
    <source>
        <dbReference type="ARBA" id="ARBA00022723"/>
    </source>
</evidence>
<dbReference type="NCBIfam" id="NF006589">
    <property type="entry name" value="PRK09121.1"/>
    <property type="match status" value="1"/>
</dbReference>
<dbReference type="PIRSF" id="PIRSF005632">
    <property type="entry name" value="Met_synth_catalytic_prd"/>
    <property type="match status" value="1"/>
</dbReference>
<dbReference type="CDD" id="cd03311">
    <property type="entry name" value="CIMS_C_terminal_like"/>
    <property type="match status" value="1"/>
</dbReference>
<evidence type="ECO:0000256" key="1">
    <source>
        <dbReference type="ARBA" id="ARBA00001947"/>
    </source>
</evidence>
<dbReference type="GeneID" id="94026375"/>
<feature type="domain" description="Cobalamin-independent methionine synthase MetE C-terminal/archaeal" evidence="4">
    <location>
        <begin position="5"/>
        <end position="330"/>
    </location>
</feature>
<comment type="caution">
    <text evidence="5">The sequence shown here is derived from an EMBL/GenBank/DDBJ whole genome shotgun (WGS) entry which is preliminary data.</text>
</comment>
<gene>
    <name evidence="5" type="ORF">C1O25_12815</name>
</gene>
<keyword evidence="3" id="KW-0862">Zinc</keyword>
<organism evidence="5 6">
    <name type="scientific">Vibrio diazotrophicus</name>
    <dbReference type="NCBI Taxonomy" id="685"/>
    <lineage>
        <taxon>Bacteria</taxon>
        <taxon>Pseudomonadati</taxon>
        <taxon>Pseudomonadota</taxon>
        <taxon>Gammaproteobacteria</taxon>
        <taxon>Vibrionales</taxon>
        <taxon>Vibrionaceae</taxon>
        <taxon>Vibrio</taxon>
    </lineage>
</organism>
<dbReference type="RefSeq" id="WP_042481334.1">
    <property type="nucleotide sequence ID" value="NZ_CBCRWT010000025.1"/>
</dbReference>
<sequence>MTKLFPTSTAGSLPKPIWLAQPEVLWSPWKLEGQELIDGKHDALRVALQEQLLAGTDIVSDGEQTRQHFVTTFIEHLNGVDFENRQTVKIRDRYEASVPSVVGPVSRQKAVFVEDAKFLRSQTDKPIKWALPGPMTMVDTLYDAHYKSRKELALEFAKILNEEAKELEAAGVDIIQFDEPAFNVFFDEVNDWGIEALERAIEGLKCETAVHICYGYGIKANTDWKKTLGSEWRQYEEVFPKLQKSNIDIISLECHNSHVPMELLELVRGKKVMVGAIDVATNSIETPESVAATIREALKYVDADKLYPCTNCGMAPLPREVAREKLSALSAGAEIVRNELLAK</sequence>
<keyword evidence="2" id="KW-0479">Metal-binding</keyword>
<name>A0ABX4W8X4_VIBDI</name>
<proteinExistence type="predicted"/>
<dbReference type="InterPro" id="IPR016456">
    <property type="entry name" value="Met_Synthase_cat"/>
</dbReference>
<comment type="cofactor">
    <cofactor evidence="1">
        <name>Zn(2+)</name>
        <dbReference type="ChEBI" id="CHEBI:29105"/>
    </cofactor>
</comment>
<dbReference type="InterPro" id="IPR002629">
    <property type="entry name" value="Met_Synth_C/arc"/>
</dbReference>
<protein>
    <submittedName>
        <fullName evidence="5">Methionine synthase</fullName>
    </submittedName>
</protein>
<dbReference type="SUPFAM" id="SSF51726">
    <property type="entry name" value="UROD/MetE-like"/>
    <property type="match status" value="1"/>
</dbReference>
<dbReference type="EMBL" id="POSM01000017">
    <property type="protein sequence ID" value="PNI00244.1"/>
    <property type="molecule type" value="Genomic_DNA"/>
</dbReference>
<keyword evidence="6" id="KW-1185">Reference proteome</keyword>
<evidence type="ECO:0000313" key="5">
    <source>
        <dbReference type="EMBL" id="PNI00244.1"/>
    </source>
</evidence>
<dbReference type="Gene3D" id="3.20.20.210">
    <property type="match status" value="1"/>
</dbReference>
<dbReference type="Proteomes" id="UP000236547">
    <property type="component" value="Unassembled WGS sequence"/>
</dbReference>
<dbReference type="Pfam" id="PF01717">
    <property type="entry name" value="Meth_synt_2"/>
    <property type="match status" value="1"/>
</dbReference>
<accession>A0ABX4W8X4</accession>
<evidence type="ECO:0000256" key="3">
    <source>
        <dbReference type="ARBA" id="ARBA00022833"/>
    </source>
</evidence>
<evidence type="ECO:0000259" key="4">
    <source>
        <dbReference type="Pfam" id="PF01717"/>
    </source>
</evidence>
<reference evidence="5 6" key="1">
    <citation type="submission" date="2018-01" db="EMBL/GenBank/DDBJ databases">
        <title>Draft genome sequences of six Vibrio diazotrophicus strains isolated from deep-sea sediments of the Baltic Sea.</title>
        <authorList>
            <person name="Castillo D."/>
            <person name="Vandieken V."/>
            <person name="Chiang O."/>
            <person name="Middelboe M."/>
        </authorList>
    </citation>
    <scope>NUCLEOTIDE SEQUENCE [LARGE SCALE GENOMIC DNA]</scope>
    <source>
        <strain evidence="5 6">65.10M</strain>
    </source>
</reference>
<dbReference type="InterPro" id="IPR038071">
    <property type="entry name" value="UROD/MetE-like_sf"/>
</dbReference>
<evidence type="ECO:0000313" key="6">
    <source>
        <dbReference type="Proteomes" id="UP000236547"/>
    </source>
</evidence>